<feature type="region of interest" description="Disordered" evidence="1">
    <location>
        <begin position="55"/>
        <end position="150"/>
    </location>
</feature>
<reference evidence="2" key="1">
    <citation type="submission" date="2021-03" db="EMBL/GenBank/DDBJ databases">
        <authorList>
            <person name="Bekaert M."/>
        </authorList>
    </citation>
    <scope>NUCLEOTIDE SEQUENCE</scope>
</reference>
<comment type="caution">
    <text evidence="2">The sequence shown here is derived from an EMBL/GenBank/DDBJ whole genome shotgun (WGS) entry which is preliminary data.</text>
</comment>
<dbReference type="EMBL" id="CAJPWZ010003330">
    <property type="protein sequence ID" value="CAG2257549.1"/>
    <property type="molecule type" value="Genomic_DNA"/>
</dbReference>
<feature type="compositionally biased region" description="Polar residues" evidence="1">
    <location>
        <begin position="99"/>
        <end position="123"/>
    </location>
</feature>
<evidence type="ECO:0008006" key="4">
    <source>
        <dbReference type="Google" id="ProtNLM"/>
    </source>
</evidence>
<feature type="compositionally biased region" description="Basic residues" evidence="1">
    <location>
        <begin position="125"/>
        <end position="140"/>
    </location>
</feature>
<feature type="compositionally biased region" description="Basic and acidic residues" evidence="1">
    <location>
        <begin position="88"/>
        <end position="98"/>
    </location>
</feature>
<organism evidence="2 3">
    <name type="scientific">Mytilus edulis</name>
    <name type="common">Blue mussel</name>
    <dbReference type="NCBI Taxonomy" id="6550"/>
    <lineage>
        <taxon>Eukaryota</taxon>
        <taxon>Metazoa</taxon>
        <taxon>Spiralia</taxon>
        <taxon>Lophotrochozoa</taxon>
        <taxon>Mollusca</taxon>
        <taxon>Bivalvia</taxon>
        <taxon>Autobranchia</taxon>
        <taxon>Pteriomorphia</taxon>
        <taxon>Mytilida</taxon>
        <taxon>Mytiloidea</taxon>
        <taxon>Mytilidae</taxon>
        <taxon>Mytilinae</taxon>
        <taxon>Mytilus</taxon>
    </lineage>
</organism>
<evidence type="ECO:0000313" key="3">
    <source>
        <dbReference type="Proteomes" id="UP000683360"/>
    </source>
</evidence>
<name>A0A8S3VIL7_MYTED</name>
<accession>A0A8S3VIL7</accession>
<dbReference type="PANTHER" id="PTHR23313:SF0">
    <property type="entry name" value="TESTIS-EXPRESSED PROTEIN 9"/>
    <property type="match status" value="1"/>
</dbReference>
<gene>
    <name evidence="2" type="ORF">MEDL_68821</name>
</gene>
<feature type="compositionally biased region" description="Basic and acidic residues" evidence="1">
    <location>
        <begin position="283"/>
        <end position="292"/>
    </location>
</feature>
<feature type="region of interest" description="Disordered" evidence="1">
    <location>
        <begin position="273"/>
        <end position="292"/>
    </location>
</feature>
<evidence type="ECO:0000256" key="1">
    <source>
        <dbReference type="SAM" id="MobiDB-lite"/>
    </source>
</evidence>
<dbReference type="PANTHER" id="PTHR23313">
    <property type="entry name" value="TSEC1-RELATED"/>
    <property type="match status" value="1"/>
</dbReference>
<feature type="compositionally biased region" description="Polar residues" evidence="1">
    <location>
        <begin position="1"/>
        <end position="17"/>
    </location>
</feature>
<proteinExistence type="predicted"/>
<feature type="region of interest" description="Disordered" evidence="1">
    <location>
        <begin position="1"/>
        <end position="38"/>
    </location>
</feature>
<sequence>MAESFNNIPGSRTNSAKNRPGSGENLDQVKEEEYKRLNDELEARTANLVREAEEVLQGQEKALSESRLLDNINADDFLKDYDDDTEPNTDRSHTDRPSSKTGSRTSSKVTNHTRPHSTNQSRPPSKVKRPTSGKPLRPKSGKSNLADNVAVPDDTFMTQFRDFNIDKTVSNIEGQIDRGQVISDEDDDVIPQAANEMGAEATIRFLKAKLRVMQEELDRLGSEVNKRDDSNKTLSVKIKEMEDERGRLYRTTSAQQAQIDKFKKISEDAQVKSDTAETQLAGLRKESTDHDRKRTEQLLADNKRLEKQKNELMAGFKKQLKLIDILKRQKMHIEAAKMLSFSEEEFVKAFTWGNFI</sequence>
<dbReference type="OrthoDB" id="269872at2759"/>
<keyword evidence="3" id="KW-1185">Reference proteome</keyword>
<dbReference type="AlphaFoldDB" id="A0A8S3VIL7"/>
<protein>
    <recommendedName>
        <fullName evidence="4">Testis-expressed protein 9</fullName>
    </recommendedName>
</protein>
<evidence type="ECO:0000313" key="2">
    <source>
        <dbReference type="EMBL" id="CAG2257549.1"/>
    </source>
</evidence>
<dbReference type="Proteomes" id="UP000683360">
    <property type="component" value="Unassembled WGS sequence"/>
</dbReference>
<feature type="compositionally biased region" description="Basic and acidic residues" evidence="1">
    <location>
        <begin position="27"/>
        <end position="38"/>
    </location>
</feature>